<dbReference type="EMBL" id="CP049056">
    <property type="protein sequence ID" value="QIE55070.1"/>
    <property type="molecule type" value="Genomic_DNA"/>
</dbReference>
<evidence type="ECO:0000259" key="4">
    <source>
        <dbReference type="SMART" id="SM00079"/>
    </source>
</evidence>
<protein>
    <submittedName>
        <fullName evidence="5">Transporter substrate-binding domain-containing protein</fullName>
    </submittedName>
</protein>
<keyword evidence="1 2" id="KW-0732">Signal</keyword>
<feature type="signal peptide" evidence="2">
    <location>
        <begin position="1"/>
        <end position="27"/>
    </location>
</feature>
<name>A0A7L5BT67_9RHOB</name>
<dbReference type="PANTHER" id="PTHR35936:SF38">
    <property type="entry name" value="GLUTAMINE-BINDING PERIPLASMIC PROTEIN"/>
    <property type="match status" value="1"/>
</dbReference>
<feature type="chain" id="PRO_5029779319" evidence="2">
    <location>
        <begin position="28"/>
        <end position="268"/>
    </location>
</feature>
<dbReference type="AlphaFoldDB" id="A0A7L5BT67"/>
<gene>
    <name evidence="5" type="ORF">G5B40_06125</name>
</gene>
<evidence type="ECO:0000313" key="6">
    <source>
        <dbReference type="Proteomes" id="UP000503336"/>
    </source>
</evidence>
<dbReference type="SMART" id="SM00079">
    <property type="entry name" value="PBPe"/>
    <property type="match status" value="1"/>
</dbReference>
<dbReference type="KEGG" id="hdh:G5B40_06125"/>
<dbReference type="Pfam" id="PF00497">
    <property type="entry name" value="SBP_bac_3"/>
    <property type="match status" value="1"/>
</dbReference>
<dbReference type="GO" id="GO:0015276">
    <property type="term" value="F:ligand-gated monoatomic ion channel activity"/>
    <property type="evidence" value="ECO:0007669"/>
    <property type="project" value="InterPro"/>
</dbReference>
<dbReference type="InterPro" id="IPR001638">
    <property type="entry name" value="Solute-binding_3/MltF_N"/>
</dbReference>
<dbReference type="Gene3D" id="3.40.190.10">
    <property type="entry name" value="Periplasmic binding protein-like II"/>
    <property type="match status" value="2"/>
</dbReference>
<evidence type="ECO:0000256" key="2">
    <source>
        <dbReference type="SAM" id="SignalP"/>
    </source>
</evidence>
<dbReference type="GO" id="GO:0016020">
    <property type="term" value="C:membrane"/>
    <property type="evidence" value="ECO:0007669"/>
    <property type="project" value="InterPro"/>
</dbReference>
<reference evidence="5 6" key="1">
    <citation type="submission" date="2020-02" db="EMBL/GenBank/DDBJ databases">
        <title>complete genome sequence of Rhodobacteraceae bacterium.</title>
        <authorList>
            <person name="Park J."/>
            <person name="Kim Y.-S."/>
            <person name="Kim K.-H."/>
        </authorList>
    </citation>
    <scope>NUCLEOTIDE SEQUENCE [LARGE SCALE GENOMIC DNA]</scope>
    <source>
        <strain evidence="5 6">RR4-56</strain>
    </source>
</reference>
<dbReference type="InterPro" id="IPR001320">
    <property type="entry name" value="Iontro_rcpt_C"/>
</dbReference>
<feature type="domain" description="Ionotropic glutamate receptor C-terminal" evidence="4">
    <location>
        <begin position="40"/>
        <end position="260"/>
    </location>
</feature>
<accession>A0A7L5BT67</accession>
<proteinExistence type="predicted"/>
<organism evidence="5 6">
    <name type="scientific">Pikeienuella piscinae</name>
    <dbReference type="NCBI Taxonomy" id="2748098"/>
    <lineage>
        <taxon>Bacteria</taxon>
        <taxon>Pseudomonadati</taxon>
        <taxon>Pseudomonadota</taxon>
        <taxon>Alphaproteobacteria</taxon>
        <taxon>Rhodobacterales</taxon>
        <taxon>Paracoccaceae</taxon>
        <taxon>Pikeienuella</taxon>
    </lineage>
</organism>
<dbReference type="SUPFAM" id="SSF53850">
    <property type="entry name" value="Periplasmic binding protein-like II"/>
    <property type="match status" value="1"/>
</dbReference>
<dbReference type="SMART" id="SM00062">
    <property type="entry name" value="PBPb"/>
    <property type="match status" value="1"/>
</dbReference>
<dbReference type="PANTHER" id="PTHR35936">
    <property type="entry name" value="MEMBRANE-BOUND LYTIC MUREIN TRANSGLYCOSYLASE F"/>
    <property type="match status" value="1"/>
</dbReference>
<evidence type="ECO:0000313" key="5">
    <source>
        <dbReference type="EMBL" id="QIE55070.1"/>
    </source>
</evidence>
<evidence type="ECO:0000259" key="3">
    <source>
        <dbReference type="SMART" id="SM00062"/>
    </source>
</evidence>
<dbReference type="RefSeq" id="WP_165096353.1">
    <property type="nucleotide sequence ID" value="NZ_CP049056.1"/>
</dbReference>
<evidence type="ECO:0000256" key="1">
    <source>
        <dbReference type="ARBA" id="ARBA00022729"/>
    </source>
</evidence>
<keyword evidence="6" id="KW-1185">Reference proteome</keyword>
<dbReference type="Proteomes" id="UP000503336">
    <property type="component" value="Chromosome"/>
</dbReference>
<sequence length="268" mass="28776">MKILGKLTGGAIAAAALLAVGASAASAQQTTMDKIATEGKITVAVQTQGPPVSFVDSKGERTGLVIDIMKMMAEDMGVELVIQDYDWKGLIPALKSGKVDLIAADMTPTAKRSMQVVFTDPVFFAENVAFALKSKGFTKWQDLNADGMTVAATQASTYADAARKHISKAELKEYAGGTAQTTQAVAAGRADGGVTDKASLAQYTAGDSEFMMLDGVLAQEPLGFAVRPDSLHLLFTLNNYIGLIRYDGRLQERLAYWWESLDWEKDHK</sequence>
<feature type="domain" description="Solute-binding protein family 3/N-terminal" evidence="3">
    <location>
        <begin position="40"/>
        <end position="262"/>
    </location>
</feature>